<name>A0A8S5QC01_9CAUD</name>
<proteinExistence type="predicted"/>
<dbReference type="InterPro" id="IPR014054">
    <property type="entry name" value="Phage_regulatory_Rha"/>
</dbReference>
<protein>
    <submittedName>
        <fullName evidence="1">Regulatory protein</fullName>
    </submittedName>
</protein>
<sequence>MNELRKTTITSMEVAQMVNKDHSKLLRDIRNYISQLGEAKIGFTDFFTETTYVTEQNKVLPCFQVTKKGCEFIAHKLTGQKGTEFTARYINRFHEMEDGKLPCPLNPIVASSVAELGRVTERIMMKQGSAPHKIAEVFKIQCEQFGIRLPEDFVKVPEYEQMKLSLM</sequence>
<evidence type="ECO:0000313" key="1">
    <source>
        <dbReference type="EMBL" id="DAE16474.1"/>
    </source>
</evidence>
<accession>A0A8S5QC01</accession>
<dbReference type="NCBIfam" id="TIGR02681">
    <property type="entry name" value="phage_pRha"/>
    <property type="match status" value="1"/>
</dbReference>
<reference evidence="1" key="1">
    <citation type="journal article" date="2021" name="Proc. Natl. Acad. Sci. U.S.A.">
        <title>A Catalog of Tens of Thousands of Viruses from Human Metagenomes Reveals Hidden Associations with Chronic Diseases.</title>
        <authorList>
            <person name="Tisza M.J."/>
            <person name="Buck C.B."/>
        </authorList>
    </citation>
    <scope>NUCLEOTIDE SEQUENCE</scope>
    <source>
        <strain evidence="1">CtqBH20</strain>
    </source>
</reference>
<organism evidence="1">
    <name type="scientific">Siphoviridae sp. ctqBH20</name>
    <dbReference type="NCBI Taxonomy" id="2825680"/>
    <lineage>
        <taxon>Viruses</taxon>
        <taxon>Duplodnaviria</taxon>
        <taxon>Heunggongvirae</taxon>
        <taxon>Uroviricota</taxon>
        <taxon>Caudoviricetes</taxon>
    </lineage>
</organism>
<dbReference type="Pfam" id="PF09669">
    <property type="entry name" value="Phage_pRha"/>
    <property type="match status" value="1"/>
</dbReference>
<dbReference type="EMBL" id="BK015626">
    <property type="protein sequence ID" value="DAE16474.1"/>
    <property type="molecule type" value="Genomic_DNA"/>
</dbReference>